<dbReference type="GO" id="GO:0005634">
    <property type="term" value="C:nucleus"/>
    <property type="evidence" value="ECO:0007669"/>
    <property type="project" value="UniProtKB-SubCell"/>
</dbReference>
<dbReference type="GO" id="GO:0003676">
    <property type="term" value="F:nucleic acid binding"/>
    <property type="evidence" value="ECO:0007669"/>
    <property type="project" value="InterPro"/>
</dbReference>
<dbReference type="InterPro" id="IPR018846">
    <property type="entry name" value="Beta-prop_RSE1/DDB1/CPSF1_1st"/>
</dbReference>
<dbReference type="InterPro" id="IPR015943">
    <property type="entry name" value="WD40/YVTN_repeat-like_dom_sf"/>
</dbReference>
<evidence type="ECO:0000259" key="7">
    <source>
        <dbReference type="Pfam" id="PF23726"/>
    </source>
</evidence>
<evidence type="ECO:0000256" key="3">
    <source>
        <dbReference type="ARBA" id="ARBA00023242"/>
    </source>
</evidence>
<evidence type="ECO:0000256" key="4">
    <source>
        <dbReference type="SAM" id="MobiDB-lite"/>
    </source>
</evidence>
<comment type="caution">
    <text evidence="8">The sequence shown here is derived from an EMBL/GenBank/DDBJ whole genome shotgun (WGS) entry which is preliminary data.</text>
</comment>
<dbReference type="Pfam" id="PF03178">
    <property type="entry name" value="CPSF_A"/>
    <property type="match status" value="1"/>
</dbReference>
<gene>
    <name evidence="8" type="ORF">MNOR_LOCUS26336</name>
</gene>
<dbReference type="InterPro" id="IPR004871">
    <property type="entry name" value="RSE1/DDB1/CPSF1_C"/>
</dbReference>
<evidence type="ECO:0000256" key="2">
    <source>
        <dbReference type="ARBA" id="ARBA00007453"/>
    </source>
</evidence>
<dbReference type="EMBL" id="CAXKWB010026155">
    <property type="protein sequence ID" value="CAL4129658.1"/>
    <property type="molecule type" value="Genomic_DNA"/>
</dbReference>
<dbReference type="InterPro" id="IPR050358">
    <property type="entry name" value="RSE1/DDB1/CFT1"/>
</dbReference>
<dbReference type="AlphaFoldDB" id="A0AAV2RNX5"/>
<accession>A0AAV2RNX5</accession>
<dbReference type="FunFam" id="2.130.10.10:FF:000081">
    <property type="entry name" value="DNA damage-binding protein 1"/>
    <property type="match status" value="1"/>
</dbReference>
<feature type="region of interest" description="Disordered" evidence="4">
    <location>
        <begin position="744"/>
        <end position="781"/>
    </location>
</feature>
<dbReference type="Proteomes" id="UP001497623">
    <property type="component" value="Unassembled WGS sequence"/>
</dbReference>
<comment type="similarity">
    <text evidence="2">Belongs to the DDB1 family.</text>
</comment>
<dbReference type="FunFam" id="1.10.150.910:FF:000003">
    <property type="entry name" value="DNA damage-binding protein 1a"/>
    <property type="match status" value="1"/>
</dbReference>
<dbReference type="FunFam" id="2.130.10.10:FF:000070">
    <property type="entry name" value="DNA damage-binding protein 1"/>
    <property type="match status" value="1"/>
</dbReference>
<evidence type="ECO:0000259" key="5">
    <source>
        <dbReference type="Pfam" id="PF03178"/>
    </source>
</evidence>
<keyword evidence="9" id="KW-1185">Reference proteome</keyword>
<dbReference type="Pfam" id="PF10433">
    <property type="entry name" value="Beta-prop_RSE1_1st"/>
    <property type="match status" value="1"/>
</dbReference>
<dbReference type="SUPFAM" id="SSF101908">
    <property type="entry name" value="Putative isomerase YbhE"/>
    <property type="match status" value="1"/>
</dbReference>
<proteinExistence type="inferred from homology"/>
<evidence type="ECO:0000313" key="8">
    <source>
        <dbReference type="EMBL" id="CAL4129658.1"/>
    </source>
</evidence>
<feature type="compositionally biased region" description="Low complexity" evidence="4">
    <location>
        <begin position="758"/>
        <end position="767"/>
    </location>
</feature>
<evidence type="ECO:0000313" key="9">
    <source>
        <dbReference type="Proteomes" id="UP001497623"/>
    </source>
</evidence>
<dbReference type="PANTHER" id="PTHR10644">
    <property type="entry name" value="DNA REPAIR/RNA PROCESSING CPSF FAMILY"/>
    <property type="match status" value="1"/>
</dbReference>
<evidence type="ECO:0008006" key="10">
    <source>
        <dbReference type="Google" id="ProtNLM"/>
    </source>
</evidence>
<feature type="domain" description="RSE1/DDB1/CPSF1 second beta-propeller" evidence="7">
    <location>
        <begin position="395"/>
        <end position="700"/>
    </location>
</feature>
<protein>
    <recommendedName>
        <fullName evidence="10">DNA damage-binding protein 1</fullName>
    </recommendedName>
</protein>
<dbReference type="Gene3D" id="2.130.10.10">
    <property type="entry name" value="YVTN repeat-like/Quinoprotein amine dehydrogenase"/>
    <property type="match status" value="3"/>
</dbReference>
<comment type="subcellular location">
    <subcellularLocation>
        <location evidence="1">Nucleus</location>
    </subcellularLocation>
</comment>
<evidence type="ECO:0000256" key="1">
    <source>
        <dbReference type="ARBA" id="ARBA00004123"/>
    </source>
</evidence>
<keyword evidence="3" id="KW-0539">Nucleus</keyword>
<reference evidence="8 9" key="1">
    <citation type="submission" date="2024-05" db="EMBL/GenBank/DDBJ databases">
        <authorList>
            <person name="Wallberg A."/>
        </authorList>
    </citation>
    <scope>NUCLEOTIDE SEQUENCE [LARGE SCALE GENOMIC DNA]</scope>
</reference>
<dbReference type="InterPro" id="IPR058543">
    <property type="entry name" value="Beta-prop_RSE1/DDB1/CPSF1_2nd"/>
</dbReference>
<sequence length="1137" mass="125726">MATAAYNYVVTAHKPTAVTACATGHLTSPTDLNLVVARNNRVELHLVTPEGLRPLKELTIYGKISCMHLFTPTNESKDLLFILTSRYSAMILECVGDGEHLEILTRAHGNVADKIGKPCETGNLAIVDPQARCIVLRLYEGLIKVIPLDKDNSELKAYNIRVDELQIQDLQFLYGCPNPTIILIYQDVHGRHIKTHEISLKEKEFSKMPWKQDNVETEASTLIAVPEPYGGAIVIGQETITYLTGQSHVTIAPPLIKTSTIVCFGKVDANGSRYLLGDMSGRLFMLLLDKPEERGDPTVKVELLGEVNIPECITYLDNGVVFIGSRLGDSQLIKLNTEMDSVGQYVSVMQTFNNLGPIVDMVVVDLERQGQGQLVTCSGAFKEGSLRIIRNGIGIHEKASIELEGIKGMWSLSVNSPNHHNTIVLAFVGLTRVLTLSGEEVEETEITGFLADQQTFLASNVVHNQILQVTGQSCRLVTESTGALVHEWMPPEGRNISVVAANSSQIVAAAGQHIYYLTIQDGTLKMEATTTVEHEVACLDVSPLGEEDQALVVAVGLWNDISARILALPTLEENAKEFLGGDIIPRSILMTTFENHHYLLCAMGDGQLFYFTYSPTTGFLSDKKKVVLGTQPTTLRRFRSLSSTNVFACSDRPTVIYSSNHKLVFSKVNLREVTHMCPLNAEAYPNSLALATSEGITMGTIDEIQKLHIRTVPLGETPRRIAYQEETETFGVVTMRVDVQDSSGVRTSHKSASLGVHSTSSAASTSTLLKPPVQPPPEPGQEVETHNLLIISQNTFEVLHCYSFHPGEYALSICSTRLKDDPTVYYVVGTALVNPEQSESNVGRIILFSFHDGKLQQVAEKEIKGACYSLCEFQGKLLASISSTVRLFEWTNERELRLECSHFNNVVAICLKTKGDFILVGDLMRSLTLLQYKTLEGSFEEIARDYDPNWMTAIEILDDELFLGAEHSFNLFVCHKDSAATSDEERQQMQEVGRFHLGDFVNVFRHGTLVMQGVPEATTLTQGHVLYGTVHGALGLVTSLPLDLFNQLLELQKRLAKVIKSVGKIDHDFYRSFSTERKTERCEGFIDGDLIESFLDLNPDKMKEVSQGLMVSDGTGMKTEATVEDLIKIVEELTRIH</sequence>
<feature type="domain" description="RSE1/DDB1/CPSF1 C-terminal" evidence="5">
    <location>
        <begin position="787"/>
        <end position="1096"/>
    </location>
</feature>
<name>A0AAV2RNX5_MEGNR</name>
<feature type="domain" description="RSE1/DDB1/CPSF1 first beta-propeller" evidence="6">
    <location>
        <begin position="18"/>
        <end position="352"/>
    </location>
</feature>
<dbReference type="Gene3D" id="1.10.150.910">
    <property type="match status" value="1"/>
</dbReference>
<evidence type="ECO:0000259" key="6">
    <source>
        <dbReference type="Pfam" id="PF10433"/>
    </source>
</evidence>
<organism evidence="8 9">
    <name type="scientific">Meganyctiphanes norvegica</name>
    <name type="common">Northern krill</name>
    <name type="synonym">Thysanopoda norvegica</name>
    <dbReference type="NCBI Taxonomy" id="48144"/>
    <lineage>
        <taxon>Eukaryota</taxon>
        <taxon>Metazoa</taxon>
        <taxon>Ecdysozoa</taxon>
        <taxon>Arthropoda</taxon>
        <taxon>Crustacea</taxon>
        <taxon>Multicrustacea</taxon>
        <taxon>Malacostraca</taxon>
        <taxon>Eumalacostraca</taxon>
        <taxon>Eucarida</taxon>
        <taxon>Euphausiacea</taxon>
        <taxon>Euphausiidae</taxon>
        <taxon>Meganyctiphanes</taxon>
    </lineage>
</organism>
<dbReference type="Pfam" id="PF23726">
    <property type="entry name" value="Beta-prop_RSE1_2nd"/>
    <property type="match status" value="1"/>
</dbReference>